<dbReference type="AlphaFoldDB" id="A0A061AQG3"/>
<dbReference type="OMA" id="NNMYRIT"/>
<dbReference type="GO" id="GO:0042274">
    <property type="term" value="P:ribosomal small subunit biogenesis"/>
    <property type="evidence" value="ECO:0007669"/>
    <property type="project" value="InterPro"/>
</dbReference>
<dbReference type="InterPro" id="IPR022592">
    <property type="entry name" value="Nucleolar_19"/>
</dbReference>
<organism evidence="2">
    <name type="scientific">Cyberlindnera fabianii</name>
    <name type="common">Yeast</name>
    <name type="synonym">Hansenula fabianii</name>
    <dbReference type="NCBI Taxonomy" id="36022"/>
    <lineage>
        <taxon>Eukaryota</taxon>
        <taxon>Fungi</taxon>
        <taxon>Dikarya</taxon>
        <taxon>Ascomycota</taxon>
        <taxon>Saccharomycotina</taxon>
        <taxon>Saccharomycetes</taxon>
        <taxon>Phaffomycetales</taxon>
        <taxon>Phaffomycetaceae</taxon>
        <taxon>Cyberlindnera</taxon>
    </lineage>
</organism>
<dbReference type="GO" id="GO:0030686">
    <property type="term" value="C:90S preribosome"/>
    <property type="evidence" value="ECO:0007669"/>
    <property type="project" value="InterPro"/>
</dbReference>
<gene>
    <name evidence="3" type="ORF">BON22_0278</name>
    <name evidence="2" type="ORF">CYFA0S_01e12882g</name>
</gene>
<proteinExistence type="predicted"/>
<reference evidence="3" key="3">
    <citation type="submission" date="2017-01" db="EMBL/GenBank/DDBJ databases">
        <authorList>
            <person name="Mah S.A."/>
            <person name="Swanson W.J."/>
            <person name="Moy G.W."/>
            <person name="Vacquier V.D."/>
        </authorList>
    </citation>
    <scope>NUCLEOTIDE SEQUENCE [LARGE SCALE GENOMIC DNA]</scope>
    <source>
        <strain evidence="3">65</strain>
    </source>
</reference>
<evidence type="ECO:0000313" key="4">
    <source>
        <dbReference type="Proteomes" id="UP000189513"/>
    </source>
</evidence>
<name>A0A061AQG3_CYBFA</name>
<dbReference type="Pfam" id="PF10863">
    <property type="entry name" value="NOP19"/>
    <property type="match status" value="1"/>
</dbReference>
<feature type="compositionally biased region" description="Polar residues" evidence="1">
    <location>
        <begin position="31"/>
        <end position="49"/>
    </location>
</feature>
<evidence type="ECO:0000256" key="1">
    <source>
        <dbReference type="SAM" id="MobiDB-lite"/>
    </source>
</evidence>
<sequence>MSHVKEIKQKQEIQARFQVALGKSTAHVSSWLSTSGSATQDSSISTVDNDPSKTDFFNLPIIGEGSGLSLGVDAAEEDQINTIGDYVKSGKSLASLKNKKQRKSRPNGIQNRITKTDSKALNALRNKMRNTQRGTQKEKSATEQLLQKGKPQVIRSTDSDDDDDDEVVQKSTKKSFTSFLDSKIKPKQKSK</sequence>
<feature type="region of interest" description="Disordered" evidence="1">
    <location>
        <begin position="31"/>
        <end position="52"/>
    </location>
</feature>
<evidence type="ECO:0000313" key="3">
    <source>
        <dbReference type="EMBL" id="ONH69456.1"/>
    </source>
</evidence>
<evidence type="ECO:0000313" key="2">
    <source>
        <dbReference type="EMBL" id="CDR37592.1"/>
    </source>
</evidence>
<feature type="region of interest" description="Disordered" evidence="1">
    <location>
        <begin position="126"/>
        <end position="176"/>
    </location>
</feature>
<dbReference type="VEuPathDB" id="FungiDB:BON22_0278"/>
<accession>A0A061AQG3</accession>
<dbReference type="Proteomes" id="UP000189513">
    <property type="component" value="Unassembled WGS sequence"/>
</dbReference>
<keyword evidence="4" id="KW-1185">Reference proteome</keyword>
<dbReference type="STRING" id="36022.A0A061AQG3"/>
<dbReference type="EMBL" id="LK052886">
    <property type="protein sequence ID" value="CDR37592.1"/>
    <property type="molecule type" value="Genomic_DNA"/>
</dbReference>
<dbReference type="EMBL" id="MPUK01000001">
    <property type="protein sequence ID" value="ONH69456.1"/>
    <property type="molecule type" value="Genomic_DNA"/>
</dbReference>
<dbReference type="OrthoDB" id="3981147at2759"/>
<reference evidence="4" key="2">
    <citation type="journal article" date="2017" name="Genome Announc.">
        <title>Genome sequences of Cyberlindnera fabianii 65, Pichia kudriavzevii 129, and Saccharomyces cerevisiae 131 isolated from fermented masau fruits in Zimbabwe.</title>
        <authorList>
            <person name="van Rijswijck I.M.H."/>
            <person name="Derks M.F.L."/>
            <person name="Abee T."/>
            <person name="de Ridder D."/>
            <person name="Smid E.J."/>
        </authorList>
    </citation>
    <scope>NUCLEOTIDE SEQUENCE [LARGE SCALE GENOMIC DNA]</scope>
    <source>
        <strain evidence="4">65</strain>
    </source>
</reference>
<protein>
    <submittedName>
        <fullName evidence="2">CYFA0S01e12882g1_1</fullName>
    </submittedName>
    <submittedName>
        <fullName evidence="3">Nucleolar protein 19</fullName>
    </submittedName>
</protein>
<reference evidence="2" key="1">
    <citation type="journal article" date="2014" name="Genome Announc.">
        <title>Genome sequence of the yeast Cyberlindnera fabianii (Hansenula fabianii).</title>
        <authorList>
            <person name="Freel K.C."/>
            <person name="Sarilar V."/>
            <person name="Neuveglise C."/>
            <person name="Devillers H."/>
            <person name="Friedrich A."/>
            <person name="Schacherer J."/>
        </authorList>
    </citation>
    <scope>NUCLEOTIDE SEQUENCE</scope>
    <source>
        <strain evidence="2">YJS4271</strain>
    </source>
</reference>